<gene>
    <name evidence="1" type="ORF">DL346_22435</name>
</gene>
<reference evidence="1 2" key="1">
    <citation type="submission" date="2018-06" db="EMBL/GenBank/DDBJ databases">
        <title>Paenibacillus montanisoli sp. nov., isolated from mountain area soil.</title>
        <authorList>
            <person name="Wu M."/>
        </authorList>
    </citation>
    <scope>NUCLEOTIDE SEQUENCE [LARGE SCALE GENOMIC DNA]</scope>
    <source>
        <strain evidence="1 2">RA17</strain>
    </source>
</reference>
<comment type="caution">
    <text evidence="1">The sequence shown here is derived from an EMBL/GenBank/DDBJ whole genome shotgun (WGS) entry which is preliminary data.</text>
</comment>
<name>A0A328TWC4_9BACL</name>
<dbReference type="EMBL" id="QLUW01000004">
    <property type="protein sequence ID" value="RAP74798.1"/>
    <property type="molecule type" value="Genomic_DNA"/>
</dbReference>
<sequence>MKKSILIYTTDNRQIIGRILYEGADYFELEPIQIKIINPGPIIVQADEIKRIIELPLEMQKGINKTIDEVPPFINRSYDQTD</sequence>
<keyword evidence="2" id="KW-1185">Reference proteome</keyword>
<proteinExistence type="predicted"/>
<dbReference type="Proteomes" id="UP000249260">
    <property type="component" value="Unassembled WGS sequence"/>
</dbReference>
<evidence type="ECO:0000313" key="2">
    <source>
        <dbReference type="Proteomes" id="UP000249260"/>
    </source>
</evidence>
<accession>A0A328TWC4</accession>
<dbReference type="AlphaFoldDB" id="A0A328TWC4"/>
<organism evidence="1 2">
    <name type="scientific">Paenibacillus montanisoli</name>
    <dbReference type="NCBI Taxonomy" id="2081970"/>
    <lineage>
        <taxon>Bacteria</taxon>
        <taxon>Bacillati</taxon>
        <taxon>Bacillota</taxon>
        <taxon>Bacilli</taxon>
        <taxon>Bacillales</taxon>
        <taxon>Paenibacillaceae</taxon>
        <taxon>Paenibacillus</taxon>
    </lineage>
</organism>
<evidence type="ECO:0000313" key="1">
    <source>
        <dbReference type="EMBL" id="RAP74798.1"/>
    </source>
</evidence>
<dbReference type="RefSeq" id="WP_112884585.1">
    <property type="nucleotide sequence ID" value="NZ_QLUW01000004.1"/>
</dbReference>
<protein>
    <submittedName>
        <fullName evidence="1">Uncharacterized protein</fullName>
    </submittedName>
</protein>